<comment type="caution">
    <text evidence="3">The sequence shown here is derived from an EMBL/GenBank/DDBJ whole genome shotgun (WGS) entry which is preliminary data.</text>
</comment>
<dbReference type="InterPro" id="IPR007730">
    <property type="entry name" value="SPOR-like_dom"/>
</dbReference>
<dbReference type="Gene3D" id="3.40.80.10">
    <property type="entry name" value="Peptidoglycan recognition protein-like"/>
    <property type="match status" value="1"/>
</dbReference>
<dbReference type="InterPro" id="IPR006619">
    <property type="entry name" value="PGRP_domain_met/bac"/>
</dbReference>
<dbReference type="GO" id="GO:0008745">
    <property type="term" value="F:N-acetylmuramoyl-L-alanine amidase activity"/>
    <property type="evidence" value="ECO:0007669"/>
    <property type="project" value="InterPro"/>
</dbReference>
<dbReference type="PANTHER" id="PTHR11022:SF41">
    <property type="entry name" value="PEPTIDOGLYCAN-RECOGNITION PROTEIN LC-RELATED"/>
    <property type="match status" value="1"/>
</dbReference>
<dbReference type="SUPFAM" id="SSF110997">
    <property type="entry name" value="Sporulation related repeat"/>
    <property type="match status" value="1"/>
</dbReference>
<comment type="similarity">
    <text evidence="1">Belongs to the N-acetylmuramoyl-L-alanine amidase 2 family.</text>
</comment>
<dbReference type="PANTHER" id="PTHR11022">
    <property type="entry name" value="PEPTIDOGLYCAN RECOGNITION PROTEIN"/>
    <property type="match status" value="1"/>
</dbReference>
<dbReference type="InterPro" id="IPR015510">
    <property type="entry name" value="PGRP"/>
</dbReference>
<dbReference type="PROSITE" id="PS51724">
    <property type="entry name" value="SPOR"/>
    <property type="match status" value="1"/>
</dbReference>
<evidence type="ECO:0000313" key="4">
    <source>
        <dbReference type="Proteomes" id="UP000197032"/>
    </source>
</evidence>
<dbReference type="EMBL" id="BDGJ01000145">
    <property type="protein sequence ID" value="GAW93488.1"/>
    <property type="molecule type" value="Genomic_DNA"/>
</dbReference>
<dbReference type="CDD" id="cd06583">
    <property type="entry name" value="PGRP"/>
    <property type="match status" value="1"/>
</dbReference>
<sequence>MSFLREYIILHHTGAEEKNARQVRLNHLRKGWKDIGYNYVIERDGTVVPGRSLELPGAHTRAAGMNYRSIGVALIGNFELTRPTPMQLNSLLSLLKRLQEEHRIPGDRILGHREVPGAKTLCPGRNFPLDKVREGLQEPVRWWRVQVGAFREQARAYRYAEWLRSRGLEAIVVSDGKSN</sequence>
<dbReference type="InterPro" id="IPR036505">
    <property type="entry name" value="Amidase/PGRP_sf"/>
</dbReference>
<dbReference type="Pfam" id="PF01510">
    <property type="entry name" value="Amidase_2"/>
    <property type="match status" value="1"/>
</dbReference>
<dbReference type="Gene3D" id="3.30.70.1070">
    <property type="entry name" value="Sporulation related repeat"/>
    <property type="match status" value="1"/>
</dbReference>
<dbReference type="GO" id="GO:0008270">
    <property type="term" value="F:zinc ion binding"/>
    <property type="evidence" value="ECO:0007669"/>
    <property type="project" value="InterPro"/>
</dbReference>
<dbReference type="InterPro" id="IPR002502">
    <property type="entry name" value="Amidase_domain"/>
</dbReference>
<dbReference type="Proteomes" id="UP000197032">
    <property type="component" value="Unassembled WGS sequence"/>
</dbReference>
<dbReference type="InterPro" id="IPR036680">
    <property type="entry name" value="SPOR-like_sf"/>
</dbReference>
<dbReference type="OrthoDB" id="9811296at2"/>
<evidence type="ECO:0000259" key="2">
    <source>
        <dbReference type="PROSITE" id="PS51724"/>
    </source>
</evidence>
<name>A0A1Z5HVQ7_9FIRM</name>
<evidence type="ECO:0000313" key="3">
    <source>
        <dbReference type="EMBL" id="GAW93488.1"/>
    </source>
</evidence>
<dbReference type="GO" id="GO:0009253">
    <property type="term" value="P:peptidoglycan catabolic process"/>
    <property type="evidence" value="ECO:0007669"/>
    <property type="project" value="InterPro"/>
</dbReference>
<dbReference type="AlphaFoldDB" id="A0A1Z5HVQ7"/>
<dbReference type="SMART" id="SM00644">
    <property type="entry name" value="Ami_2"/>
    <property type="match status" value="1"/>
</dbReference>
<proteinExistence type="inferred from homology"/>
<gene>
    <name evidence="3" type="ORF">KKC1_26200</name>
</gene>
<dbReference type="RefSeq" id="WP_088554619.1">
    <property type="nucleotide sequence ID" value="NZ_BDGJ01000145.1"/>
</dbReference>
<reference evidence="4" key="1">
    <citation type="journal article" date="2017" name="Appl. Environ. Microbiol.">
        <title>Genomic analysis of Calderihabitans maritimus KKC1, a thermophilic hydrogenogenic carboxydotrophic bacterium isolated from marine sediment.</title>
        <authorList>
            <person name="Omae K."/>
            <person name="Yoneda Y."/>
            <person name="Fukuyama Y."/>
            <person name="Yoshida T."/>
            <person name="Sako Y."/>
        </authorList>
    </citation>
    <scope>NUCLEOTIDE SEQUENCE [LARGE SCALE GENOMIC DNA]</scope>
    <source>
        <strain evidence="4">KKC1</strain>
    </source>
</reference>
<evidence type="ECO:0000256" key="1">
    <source>
        <dbReference type="ARBA" id="ARBA00007553"/>
    </source>
</evidence>
<dbReference type="Pfam" id="PF05036">
    <property type="entry name" value="SPOR"/>
    <property type="match status" value="1"/>
</dbReference>
<keyword evidence="4" id="KW-1185">Reference proteome</keyword>
<protein>
    <submittedName>
        <fullName evidence="3">N-acetylmuramoyl-L-alanine amidase</fullName>
    </submittedName>
</protein>
<dbReference type="GO" id="GO:0042834">
    <property type="term" value="F:peptidoglycan binding"/>
    <property type="evidence" value="ECO:0007669"/>
    <property type="project" value="InterPro"/>
</dbReference>
<dbReference type="SMART" id="SM00701">
    <property type="entry name" value="PGRP"/>
    <property type="match status" value="1"/>
</dbReference>
<feature type="domain" description="SPOR" evidence="2">
    <location>
        <begin position="137"/>
        <end position="179"/>
    </location>
</feature>
<dbReference type="SUPFAM" id="SSF55846">
    <property type="entry name" value="N-acetylmuramoyl-L-alanine amidase-like"/>
    <property type="match status" value="1"/>
</dbReference>
<organism evidence="3 4">
    <name type="scientific">Calderihabitans maritimus</name>
    <dbReference type="NCBI Taxonomy" id="1246530"/>
    <lineage>
        <taxon>Bacteria</taxon>
        <taxon>Bacillati</taxon>
        <taxon>Bacillota</taxon>
        <taxon>Clostridia</taxon>
        <taxon>Neomoorellales</taxon>
        <taxon>Calderihabitantaceae</taxon>
        <taxon>Calderihabitans</taxon>
    </lineage>
</organism>
<accession>A0A1Z5HVQ7</accession>